<gene>
    <name evidence="2" type="ORF">HEK616_21480</name>
</gene>
<sequence length="73" mass="7605">MDDGIGPPDLIWIARHHPGPALPHRADPAKGLLPDDFATLGNSPRSGHGPPTAPPERVVARGGAPTARRPPAR</sequence>
<proteinExistence type="predicted"/>
<organism evidence="2 3">
    <name type="scientific">Streptomyces nigrescens</name>
    <dbReference type="NCBI Taxonomy" id="1920"/>
    <lineage>
        <taxon>Bacteria</taxon>
        <taxon>Bacillati</taxon>
        <taxon>Actinomycetota</taxon>
        <taxon>Actinomycetes</taxon>
        <taxon>Kitasatosporales</taxon>
        <taxon>Streptomycetaceae</taxon>
        <taxon>Streptomyces</taxon>
    </lineage>
</organism>
<accession>A0ABN6QUL9</accession>
<evidence type="ECO:0000313" key="2">
    <source>
        <dbReference type="EMBL" id="BDM68661.1"/>
    </source>
</evidence>
<name>A0ABN6QUL9_STRNI</name>
<dbReference type="EMBL" id="AP026073">
    <property type="protein sequence ID" value="BDM68661.1"/>
    <property type="molecule type" value="Genomic_DNA"/>
</dbReference>
<keyword evidence="3" id="KW-1185">Reference proteome</keyword>
<dbReference type="Proteomes" id="UP001059597">
    <property type="component" value="Chromosome"/>
</dbReference>
<evidence type="ECO:0000313" key="3">
    <source>
        <dbReference type="Proteomes" id="UP001059597"/>
    </source>
</evidence>
<protein>
    <submittedName>
        <fullName evidence="2">Uncharacterized protein</fullName>
    </submittedName>
</protein>
<reference evidence="2" key="1">
    <citation type="submission" date="2022-06" db="EMBL/GenBank/DDBJ databases">
        <title>Complete genome sequence of Streptomyces nigrescens HEK616.</title>
        <authorList>
            <person name="Asamizu S."/>
            <person name="Onaka H."/>
        </authorList>
    </citation>
    <scope>NUCLEOTIDE SEQUENCE</scope>
    <source>
        <strain evidence="2">HEK616</strain>
    </source>
</reference>
<evidence type="ECO:0000256" key="1">
    <source>
        <dbReference type="SAM" id="MobiDB-lite"/>
    </source>
</evidence>
<feature type="region of interest" description="Disordered" evidence="1">
    <location>
        <begin position="16"/>
        <end position="73"/>
    </location>
</feature>